<sequence length="469" mass="52314">MSGVFRATYRLLQRQAHESPVIFYSCAIGLVGPVLLVAVPPLKKGLGYKPAEPIPLSYPVPDRPRRPVQGYDDEPAPGSRIGISIRSWTHSTTRPAMLAARRSITLTRWPWTVHSTTRRAFATQDLPDDNKKPRKSTTPLRRSASASESLPIRATRTPTRSNIQPVFTLATAERYLLSRLRGHLPTNSQKLYDSWWIPRWGKSAEGEVFVFGNGSAVFWGLEEEEAHRFTLEVLRRVPDVEVSPLKAPETEELDFVVDSDPAEPTRLQGDLIILGQGPKLNDVEPPTPLPPMAFPAETLFARYAFSQALSRSTALSALEVSLDDYLSSMALLPHSLARTGKPGMGRTALVKKLGELMKFRQGLNLNRENFSDVPDFYWGEAELEKYFNSLSRALDVKVRTDSVNEKINYAAEAQSVLRQLLTESSTHSMELVIIALIAVEVVIALIRDGPELWELVTGAPEHSKELKTE</sequence>
<reference evidence="5" key="1">
    <citation type="submission" date="2014-09" db="EMBL/GenBank/DDBJ databases">
        <title>Genome sequence of the luminous mushroom Mycena chlorophos for searching fungal bioluminescence genes.</title>
        <authorList>
            <person name="Tanaka Y."/>
            <person name="Kasuga D."/>
            <person name="Oba Y."/>
            <person name="Hase S."/>
            <person name="Sato K."/>
            <person name="Oba Y."/>
            <person name="Sakakibara Y."/>
        </authorList>
    </citation>
    <scope>NUCLEOTIDE SEQUENCE</scope>
</reference>
<feature type="domain" description="DUF155" evidence="4">
    <location>
        <begin position="208"/>
        <end position="404"/>
    </location>
</feature>
<dbReference type="EMBL" id="DF849967">
    <property type="protein sequence ID" value="GAT60733.1"/>
    <property type="molecule type" value="Genomic_DNA"/>
</dbReference>
<organism evidence="5 6">
    <name type="scientific">Mycena chlorophos</name>
    <name type="common">Agaric fungus</name>
    <name type="synonym">Agaricus chlorophos</name>
    <dbReference type="NCBI Taxonomy" id="658473"/>
    <lineage>
        <taxon>Eukaryota</taxon>
        <taxon>Fungi</taxon>
        <taxon>Dikarya</taxon>
        <taxon>Basidiomycota</taxon>
        <taxon>Agaricomycotina</taxon>
        <taxon>Agaricomycetes</taxon>
        <taxon>Agaricomycetidae</taxon>
        <taxon>Agaricales</taxon>
        <taxon>Marasmiineae</taxon>
        <taxon>Mycenaceae</taxon>
        <taxon>Mycena</taxon>
    </lineage>
</organism>
<keyword evidence="3" id="KW-0812">Transmembrane</keyword>
<keyword evidence="6" id="KW-1185">Reference proteome</keyword>
<dbReference type="PANTHER" id="PTHR16255:SF1">
    <property type="entry name" value="REQUIRED FOR MEIOTIC NUCLEAR DIVISION PROTEIN 1 HOMOLOG"/>
    <property type="match status" value="1"/>
</dbReference>
<accession>A0ABQ0MBM5</accession>
<dbReference type="PANTHER" id="PTHR16255">
    <property type="entry name" value="REQUIRED FOR MEIOTIC NUCLEAR DIVISION PROTEIN 1 HOMOLOG"/>
    <property type="match status" value="1"/>
</dbReference>
<keyword evidence="3" id="KW-0472">Membrane</keyword>
<dbReference type="InterPro" id="IPR039961">
    <property type="entry name" value="Nuo9.5"/>
</dbReference>
<feature type="region of interest" description="Disordered" evidence="2">
    <location>
        <begin position="120"/>
        <end position="157"/>
    </location>
</feature>
<evidence type="ECO:0000256" key="2">
    <source>
        <dbReference type="SAM" id="MobiDB-lite"/>
    </source>
</evidence>
<name>A0ABQ0MBM5_MYCCL</name>
<dbReference type="CDD" id="cd22903">
    <property type="entry name" value="NI9M"/>
    <property type="match status" value="1"/>
</dbReference>
<comment type="similarity">
    <text evidence="1">Belongs to the RMD1/sif2 family.</text>
</comment>
<gene>
    <name evidence="5" type="ORF">MCHLO_16839</name>
</gene>
<feature type="compositionally biased region" description="Polar residues" evidence="2">
    <location>
        <begin position="136"/>
        <end position="148"/>
    </location>
</feature>
<evidence type="ECO:0000313" key="5">
    <source>
        <dbReference type="EMBL" id="GAT60733.1"/>
    </source>
</evidence>
<evidence type="ECO:0000259" key="4">
    <source>
        <dbReference type="Pfam" id="PF02582"/>
    </source>
</evidence>
<evidence type="ECO:0000256" key="3">
    <source>
        <dbReference type="SAM" id="Phobius"/>
    </source>
</evidence>
<dbReference type="Proteomes" id="UP000815677">
    <property type="component" value="Unassembled WGS sequence"/>
</dbReference>
<dbReference type="InterPro" id="IPR051624">
    <property type="entry name" value="RMD1/Sad1-interacting"/>
</dbReference>
<keyword evidence="3" id="KW-1133">Transmembrane helix</keyword>
<evidence type="ECO:0000256" key="1">
    <source>
        <dbReference type="ARBA" id="ARBA00008306"/>
    </source>
</evidence>
<proteinExistence type="inferred from homology"/>
<dbReference type="Pfam" id="PF02582">
    <property type="entry name" value="DUF155"/>
    <property type="match status" value="1"/>
</dbReference>
<protein>
    <recommendedName>
        <fullName evidence="4">DUF155 domain-containing protein</fullName>
    </recommendedName>
</protein>
<evidence type="ECO:0000313" key="6">
    <source>
        <dbReference type="Proteomes" id="UP000815677"/>
    </source>
</evidence>
<feature type="transmembrane region" description="Helical" evidence="3">
    <location>
        <begin position="21"/>
        <end position="39"/>
    </location>
</feature>
<dbReference type="InterPro" id="IPR003734">
    <property type="entry name" value="DUF155"/>
</dbReference>